<dbReference type="GO" id="GO:0022857">
    <property type="term" value="F:transmembrane transporter activity"/>
    <property type="evidence" value="ECO:0007669"/>
    <property type="project" value="InterPro"/>
</dbReference>
<dbReference type="SUPFAM" id="SSF103473">
    <property type="entry name" value="MFS general substrate transporter"/>
    <property type="match status" value="1"/>
</dbReference>
<dbReference type="OrthoDB" id="9812189at2"/>
<dbReference type="EMBL" id="MKGQ01000041">
    <property type="protein sequence ID" value="OKP00091.1"/>
    <property type="molecule type" value="Genomic_DNA"/>
</dbReference>
<feature type="transmembrane region" description="Helical" evidence="6">
    <location>
        <begin position="82"/>
        <end position="101"/>
    </location>
</feature>
<dbReference type="Pfam" id="PF07690">
    <property type="entry name" value="MFS_1"/>
    <property type="match status" value="1"/>
</dbReference>
<organism evidence="8 9">
    <name type="scientific">Xenorhabdus eapokensis</name>
    <dbReference type="NCBI Taxonomy" id="1873482"/>
    <lineage>
        <taxon>Bacteria</taxon>
        <taxon>Pseudomonadati</taxon>
        <taxon>Pseudomonadota</taxon>
        <taxon>Gammaproteobacteria</taxon>
        <taxon>Enterobacterales</taxon>
        <taxon>Morganellaceae</taxon>
        <taxon>Xenorhabdus</taxon>
    </lineage>
</organism>
<dbReference type="AlphaFoldDB" id="A0A1Q5TIQ2"/>
<evidence type="ECO:0000256" key="3">
    <source>
        <dbReference type="ARBA" id="ARBA00022692"/>
    </source>
</evidence>
<keyword evidence="3 6" id="KW-0812">Transmembrane</keyword>
<comment type="subcellular location">
    <subcellularLocation>
        <location evidence="1">Cell membrane</location>
        <topology evidence="1">Multi-pass membrane protein</topology>
    </subcellularLocation>
</comment>
<keyword evidence="5 6" id="KW-0472">Membrane</keyword>
<proteinExistence type="predicted"/>
<feature type="transmembrane region" description="Helical" evidence="6">
    <location>
        <begin position="12"/>
        <end position="33"/>
    </location>
</feature>
<feature type="transmembrane region" description="Helical" evidence="6">
    <location>
        <begin position="137"/>
        <end position="160"/>
    </location>
</feature>
<feature type="transmembrane region" description="Helical" evidence="6">
    <location>
        <begin position="53"/>
        <end position="75"/>
    </location>
</feature>
<dbReference type="STRING" id="1873482.Xedl_03449"/>
<feature type="transmembrane region" description="Helical" evidence="6">
    <location>
        <begin position="306"/>
        <end position="329"/>
    </location>
</feature>
<evidence type="ECO:0000259" key="7">
    <source>
        <dbReference type="PROSITE" id="PS50850"/>
    </source>
</evidence>
<dbReference type="Gene3D" id="1.20.1250.20">
    <property type="entry name" value="MFS general substrate transporter like domains"/>
    <property type="match status" value="2"/>
</dbReference>
<dbReference type="RefSeq" id="WP_074025002.1">
    <property type="nucleotide sequence ID" value="NZ_CAWNAG010000149.1"/>
</dbReference>
<dbReference type="Proteomes" id="UP000186268">
    <property type="component" value="Unassembled WGS sequence"/>
</dbReference>
<gene>
    <name evidence="8" type="ORF">Xedl_03449</name>
</gene>
<feature type="transmembrane region" description="Helical" evidence="6">
    <location>
        <begin position="213"/>
        <end position="234"/>
    </location>
</feature>
<evidence type="ECO:0000256" key="1">
    <source>
        <dbReference type="ARBA" id="ARBA00004651"/>
    </source>
</evidence>
<feature type="domain" description="Major facilitator superfamily (MFS) profile" evidence="7">
    <location>
        <begin position="10"/>
        <end position="392"/>
    </location>
</feature>
<evidence type="ECO:0000256" key="2">
    <source>
        <dbReference type="ARBA" id="ARBA00022475"/>
    </source>
</evidence>
<feature type="transmembrane region" description="Helical" evidence="6">
    <location>
        <begin position="279"/>
        <end position="300"/>
    </location>
</feature>
<feature type="transmembrane region" description="Helical" evidence="6">
    <location>
        <begin position="254"/>
        <end position="272"/>
    </location>
</feature>
<dbReference type="InterPro" id="IPR011701">
    <property type="entry name" value="MFS"/>
</dbReference>
<dbReference type="InterPro" id="IPR020846">
    <property type="entry name" value="MFS_dom"/>
</dbReference>
<feature type="transmembrane region" description="Helical" evidence="6">
    <location>
        <begin position="172"/>
        <end position="192"/>
    </location>
</feature>
<evidence type="ECO:0000256" key="5">
    <source>
        <dbReference type="ARBA" id="ARBA00023136"/>
    </source>
</evidence>
<evidence type="ECO:0000256" key="4">
    <source>
        <dbReference type="ARBA" id="ARBA00022989"/>
    </source>
</evidence>
<dbReference type="GO" id="GO:0005886">
    <property type="term" value="C:plasma membrane"/>
    <property type="evidence" value="ECO:0007669"/>
    <property type="project" value="UniProtKB-SubCell"/>
</dbReference>
<keyword evidence="9" id="KW-1185">Reference proteome</keyword>
<comment type="caution">
    <text evidence="8">The sequence shown here is derived from an EMBL/GenBank/DDBJ whole genome shotgun (WGS) entry which is preliminary data.</text>
</comment>
<evidence type="ECO:0000313" key="8">
    <source>
        <dbReference type="EMBL" id="OKP00091.1"/>
    </source>
</evidence>
<keyword evidence="2" id="KW-1003">Cell membrane</keyword>
<dbReference type="PANTHER" id="PTHR43124:SF3">
    <property type="entry name" value="CHLORAMPHENICOL EFFLUX PUMP RV0191"/>
    <property type="match status" value="1"/>
</dbReference>
<feature type="transmembrane region" description="Helical" evidence="6">
    <location>
        <begin position="368"/>
        <end position="388"/>
    </location>
</feature>
<dbReference type="PROSITE" id="PS50850">
    <property type="entry name" value="MFS"/>
    <property type="match status" value="1"/>
</dbReference>
<sequence>MTSEIKNPEMSFRIWLALFILAISTFTIVTTELAPVGLLTPIADGLHTSESSIGITVTLYAWGGALSALLASVFLGNLPKKILLLTLTIILVISNTLSATIDSFEVLLVARVIGSVAHGAFWAMIGATTVAMVPVKYLGTATSIVFGGVSAASVFGVPLSNYIGLYFGWRQAFWLMALLSMVAFFGIMLLVPKITTQSTIGINALKSVLNSAIWWKIYAATLLAITAHFAAFTFIEPWLNSQPTLSKGFIPTILFIYGIAGLMGNFLTGIIIDKYLKTTVTLSALLIGIVLLNLGIRAELLSRTDILIAIVLWGVAISGIFVGLQTWVLRLAGDKTFPASAVYVSFFNGAIGIGALVGSWLVSALSLHALFVTAGAAIVLSILIIAMIPSNHSTSKTFTEKAI</sequence>
<name>A0A1Q5TIQ2_9GAMM</name>
<reference evidence="8 9" key="1">
    <citation type="submission" date="2016-09" db="EMBL/GenBank/DDBJ databases">
        <title>Xenorhabdus thuongxuanensis sp. nov. and Xenorhabdus eapokensis sp. nov., isolated from Steinernema species.</title>
        <authorList>
            <person name="Kaempfer P."/>
            <person name="Tobias N.J."/>
            <person name="Phan Ke L."/>
            <person name="Bode H.B."/>
            <person name="Glaeser S.P."/>
        </authorList>
    </citation>
    <scope>NUCLEOTIDE SEQUENCE [LARGE SCALE GENOMIC DNA]</scope>
    <source>
        <strain evidence="8 9">DL20</strain>
    </source>
</reference>
<accession>A0A1Q5TIQ2</accession>
<keyword evidence="4 6" id="KW-1133">Transmembrane helix</keyword>
<evidence type="ECO:0000313" key="9">
    <source>
        <dbReference type="Proteomes" id="UP000186268"/>
    </source>
</evidence>
<dbReference type="InterPro" id="IPR050189">
    <property type="entry name" value="MFS_Efflux_Transporters"/>
</dbReference>
<dbReference type="CDD" id="cd17324">
    <property type="entry name" value="MFS_NepI_like"/>
    <property type="match status" value="1"/>
</dbReference>
<evidence type="ECO:0000256" key="6">
    <source>
        <dbReference type="SAM" id="Phobius"/>
    </source>
</evidence>
<dbReference type="PANTHER" id="PTHR43124">
    <property type="entry name" value="PURINE EFFLUX PUMP PBUE"/>
    <property type="match status" value="1"/>
</dbReference>
<protein>
    <recommendedName>
        <fullName evidence="7">Major facilitator superfamily (MFS) profile domain-containing protein</fullName>
    </recommendedName>
</protein>
<feature type="transmembrane region" description="Helical" evidence="6">
    <location>
        <begin position="341"/>
        <end position="362"/>
    </location>
</feature>
<dbReference type="InterPro" id="IPR036259">
    <property type="entry name" value="MFS_trans_sf"/>
</dbReference>